<dbReference type="EMBL" id="JAQIZT010000013">
    <property type="protein sequence ID" value="KAJ6974310.1"/>
    <property type="molecule type" value="Genomic_DNA"/>
</dbReference>
<gene>
    <name evidence="1" type="ORF">NC653_030417</name>
</gene>
<organism evidence="1 2">
    <name type="scientific">Populus alba x Populus x berolinensis</name>
    <dbReference type="NCBI Taxonomy" id="444605"/>
    <lineage>
        <taxon>Eukaryota</taxon>
        <taxon>Viridiplantae</taxon>
        <taxon>Streptophyta</taxon>
        <taxon>Embryophyta</taxon>
        <taxon>Tracheophyta</taxon>
        <taxon>Spermatophyta</taxon>
        <taxon>Magnoliopsida</taxon>
        <taxon>eudicotyledons</taxon>
        <taxon>Gunneridae</taxon>
        <taxon>Pentapetalae</taxon>
        <taxon>rosids</taxon>
        <taxon>fabids</taxon>
        <taxon>Malpighiales</taxon>
        <taxon>Salicaceae</taxon>
        <taxon>Saliceae</taxon>
        <taxon>Populus</taxon>
    </lineage>
</organism>
<evidence type="ECO:0000313" key="2">
    <source>
        <dbReference type="Proteomes" id="UP001164929"/>
    </source>
</evidence>
<comment type="caution">
    <text evidence="1">The sequence shown here is derived from an EMBL/GenBank/DDBJ whole genome shotgun (WGS) entry which is preliminary data.</text>
</comment>
<name>A0AAD6LVX7_9ROSI</name>
<keyword evidence="2" id="KW-1185">Reference proteome</keyword>
<dbReference type="Proteomes" id="UP001164929">
    <property type="component" value="Chromosome 13"/>
</dbReference>
<evidence type="ECO:0000313" key="1">
    <source>
        <dbReference type="EMBL" id="KAJ6974310.1"/>
    </source>
</evidence>
<accession>A0AAD6LVX7</accession>
<dbReference type="AlphaFoldDB" id="A0AAD6LVX7"/>
<protein>
    <submittedName>
        <fullName evidence="1">Uncharacterized protein</fullName>
    </submittedName>
</protein>
<reference evidence="1" key="1">
    <citation type="journal article" date="2023" name="Mol. Ecol. Resour.">
        <title>Chromosome-level genome assembly of a triploid poplar Populus alba 'Berolinensis'.</title>
        <authorList>
            <person name="Chen S."/>
            <person name="Yu Y."/>
            <person name="Wang X."/>
            <person name="Wang S."/>
            <person name="Zhang T."/>
            <person name="Zhou Y."/>
            <person name="He R."/>
            <person name="Meng N."/>
            <person name="Wang Y."/>
            <person name="Liu W."/>
            <person name="Liu Z."/>
            <person name="Liu J."/>
            <person name="Guo Q."/>
            <person name="Huang H."/>
            <person name="Sederoff R.R."/>
            <person name="Wang G."/>
            <person name="Qu G."/>
            <person name="Chen S."/>
        </authorList>
    </citation>
    <scope>NUCLEOTIDE SEQUENCE</scope>
    <source>
        <strain evidence="1">SC-2020</strain>
    </source>
</reference>
<proteinExistence type="predicted"/>
<sequence>MNVEGDEQTTVSEADCFLKALEMVGNCYVATLEGMQYDTILSLKWMQPTASKQSAFNNERGAVHRTANRCVVFEESFVGLYEFLSEEGSGP</sequence>